<evidence type="ECO:0000256" key="1">
    <source>
        <dbReference type="SAM" id="MobiDB-lite"/>
    </source>
</evidence>
<proteinExistence type="predicted"/>
<comment type="caution">
    <text evidence="2">The sequence shown here is derived from an EMBL/GenBank/DDBJ whole genome shotgun (WGS) entry which is preliminary data.</text>
</comment>
<feature type="compositionally biased region" description="Low complexity" evidence="1">
    <location>
        <begin position="59"/>
        <end position="68"/>
    </location>
</feature>
<reference evidence="2" key="1">
    <citation type="submission" date="2024-05" db="EMBL/GenBank/DDBJ databases">
        <title>30 novel species of actinomycetes from the DSMZ collection.</title>
        <authorList>
            <person name="Nouioui I."/>
        </authorList>
    </citation>
    <scope>NUCLEOTIDE SEQUENCE</scope>
    <source>
        <strain evidence="2">DSM 3412</strain>
    </source>
</reference>
<keyword evidence="3" id="KW-1185">Reference proteome</keyword>
<dbReference type="Proteomes" id="UP001180737">
    <property type="component" value="Unassembled WGS sequence"/>
</dbReference>
<dbReference type="RefSeq" id="WP_202808171.1">
    <property type="nucleotide sequence ID" value="NZ_JAVRFJ010000032.1"/>
</dbReference>
<feature type="region of interest" description="Disordered" evidence="1">
    <location>
        <begin position="55"/>
        <end position="78"/>
    </location>
</feature>
<dbReference type="EMBL" id="JAVRFJ010000032">
    <property type="protein sequence ID" value="MDT0571791.1"/>
    <property type="molecule type" value="Genomic_DNA"/>
</dbReference>
<sequence length="78" mass="8525">MNVFLWVVQAALAAMAGVMKSTQPKDKLAEKLPWAAGTVRFIGVVEFAAASSPTRWDWTSSGSASTTRGRCRCPRRPR</sequence>
<gene>
    <name evidence="2" type="ORF">RM704_30775</name>
</gene>
<feature type="compositionally biased region" description="Basic residues" evidence="1">
    <location>
        <begin position="69"/>
        <end position="78"/>
    </location>
</feature>
<organism evidence="2 3">
    <name type="scientific">Streptomyces gottesmaniae</name>
    <dbReference type="NCBI Taxonomy" id="3075518"/>
    <lineage>
        <taxon>Bacteria</taxon>
        <taxon>Bacillati</taxon>
        <taxon>Actinomycetota</taxon>
        <taxon>Actinomycetes</taxon>
        <taxon>Kitasatosporales</taxon>
        <taxon>Streptomycetaceae</taxon>
        <taxon>Streptomyces</taxon>
    </lineage>
</organism>
<protein>
    <submittedName>
        <fullName evidence="2">Uncharacterized protein</fullName>
    </submittedName>
</protein>
<evidence type="ECO:0000313" key="2">
    <source>
        <dbReference type="EMBL" id="MDT0571791.1"/>
    </source>
</evidence>
<evidence type="ECO:0000313" key="3">
    <source>
        <dbReference type="Proteomes" id="UP001180737"/>
    </source>
</evidence>
<accession>A0ABU2Z6G2</accession>
<name>A0ABU2Z6G2_9ACTN</name>